<accession>A0A7I5E7P6</accession>
<sequence>MEGFTKSWRNRSKQTQSQSGKAFPNSYNKQAMVGRSMRSGTSNVRSFWQASVADEERAKRETIRSASSKPYSFPRWRSTDALSASLVASNNVDVPKDSRIPEQRLQKMKETERMAEIHKAQIHEQVMPPQSLRKGKSLDSLVLQVDHQPWYDKSKIRDAVCRESIGNIAEARERFESQDFSRLNRGPGHQRVMHRQVLSSESESIGRQTPSQHSIRSEGSQVQSSTYYSTEDTTTECRTPSYSNGYEHVGKSTVQSLDQIYTNEEQLFMLYMKQNPEIMSSLGIACSSATRQVVENLPRIPVELRLVDDNNSVFSTSPRQGRYLKKGSTAPSNHIYSKIRKHEPREVYDQAHAEAIPEKRIGSLIKSEIKQLRRREDELHESRKELGLPTLEEMMELWKRGPQTITLRSAARFDHPRTPILRSSQLNSSNGSVDC</sequence>
<dbReference type="AlphaFoldDB" id="A0A7I5E7P6"/>
<dbReference type="OrthoDB" id="5860066at2759"/>
<feature type="region of interest" description="Disordered" evidence="1">
    <location>
        <begin position="416"/>
        <end position="435"/>
    </location>
</feature>
<name>A0A7I5E7P6_HAECO</name>
<feature type="compositionally biased region" description="Basic and acidic residues" evidence="1">
    <location>
        <begin position="54"/>
        <end position="63"/>
    </location>
</feature>
<organism evidence="2 3">
    <name type="scientific">Haemonchus contortus</name>
    <name type="common">Barber pole worm</name>
    <dbReference type="NCBI Taxonomy" id="6289"/>
    <lineage>
        <taxon>Eukaryota</taxon>
        <taxon>Metazoa</taxon>
        <taxon>Ecdysozoa</taxon>
        <taxon>Nematoda</taxon>
        <taxon>Chromadorea</taxon>
        <taxon>Rhabditida</taxon>
        <taxon>Rhabditina</taxon>
        <taxon>Rhabditomorpha</taxon>
        <taxon>Strongyloidea</taxon>
        <taxon>Trichostrongylidae</taxon>
        <taxon>Haemonchus</taxon>
    </lineage>
</organism>
<feature type="region of interest" description="Disordered" evidence="1">
    <location>
        <begin position="1"/>
        <end position="74"/>
    </location>
</feature>
<evidence type="ECO:0000313" key="3">
    <source>
        <dbReference type="WBParaSite" id="HCON_00052180-00002"/>
    </source>
</evidence>
<feature type="compositionally biased region" description="Polar residues" evidence="1">
    <location>
        <begin position="38"/>
        <end position="49"/>
    </location>
</feature>
<feature type="compositionally biased region" description="Polar residues" evidence="1">
    <location>
        <begin position="421"/>
        <end position="435"/>
    </location>
</feature>
<proteinExistence type="predicted"/>
<feature type="compositionally biased region" description="Polar residues" evidence="1">
    <location>
        <begin position="198"/>
        <end position="223"/>
    </location>
</feature>
<dbReference type="Proteomes" id="UP000025227">
    <property type="component" value="Unplaced"/>
</dbReference>
<feature type="compositionally biased region" description="Polar residues" evidence="1">
    <location>
        <begin position="13"/>
        <end position="29"/>
    </location>
</feature>
<keyword evidence="2" id="KW-1185">Reference proteome</keyword>
<reference evidence="3" key="1">
    <citation type="submission" date="2020-12" db="UniProtKB">
        <authorList>
            <consortium name="WormBaseParasite"/>
        </authorList>
    </citation>
    <scope>IDENTIFICATION</scope>
    <source>
        <strain evidence="3">MHco3</strain>
    </source>
</reference>
<feature type="region of interest" description="Disordered" evidence="1">
    <location>
        <begin position="198"/>
        <end position="241"/>
    </location>
</feature>
<protein>
    <submittedName>
        <fullName evidence="3">Uncharacterized protein</fullName>
    </submittedName>
</protein>
<evidence type="ECO:0000256" key="1">
    <source>
        <dbReference type="SAM" id="MobiDB-lite"/>
    </source>
</evidence>
<dbReference type="OMA" id="KHEPRDG"/>
<dbReference type="WBParaSite" id="HCON_00052180-00002">
    <property type="protein sequence ID" value="HCON_00052180-00002"/>
    <property type="gene ID" value="HCON_00052180"/>
</dbReference>
<evidence type="ECO:0000313" key="2">
    <source>
        <dbReference type="Proteomes" id="UP000025227"/>
    </source>
</evidence>